<feature type="transmembrane region" description="Helical" evidence="1">
    <location>
        <begin position="6"/>
        <end position="33"/>
    </location>
</feature>
<sequence>MIISFGIFGILACYLLHTHLALFGYLVTVNWYAEESKNYRCILIDRIIVFVFSFKYVGNIAEVTNEATNTMMQNFWDSAMALAPDDDEETRSDGSLKMASEGTETGRALPVPELLRLKIERDGCTDSHVVCLKMIFMHQVLETQN</sequence>
<evidence type="ECO:0000313" key="2">
    <source>
        <dbReference type="EMBL" id="CAH9064222.1"/>
    </source>
</evidence>
<comment type="caution">
    <text evidence="2">The sequence shown here is derived from an EMBL/GenBank/DDBJ whole genome shotgun (WGS) entry which is preliminary data.</text>
</comment>
<gene>
    <name evidence="2" type="ORF">CEPIT_LOCUS2073</name>
</gene>
<organism evidence="2 3">
    <name type="scientific">Cuscuta epithymum</name>
    <dbReference type="NCBI Taxonomy" id="186058"/>
    <lineage>
        <taxon>Eukaryota</taxon>
        <taxon>Viridiplantae</taxon>
        <taxon>Streptophyta</taxon>
        <taxon>Embryophyta</taxon>
        <taxon>Tracheophyta</taxon>
        <taxon>Spermatophyta</taxon>
        <taxon>Magnoliopsida</taxon>
        <taxon>eudicotyledons</taxon>
        <taxon>Gunneridae</taxon>
        <taxon>Pentapetalae</taxon>
        <taxon>asterids</taxon>
        <taxon>lamiids</taxon>
        <taxon>Solanales</taxon>
        <taxon>Convolvulaceae</taxon>
        <taxon>Cuscuteae</taxon>
        <taxon>Cuscuta</taxon>
        <taxon>Cuscuta subgen. Cuscuta</taxon>
    </lineage>
</organism>
<evidence type="ECO:0000313" key="3">
    <source>
        <dbReference type="Proteomes" id="UP001152523"/>
    </source>
</evidence>
<name>A0AAV0C2E9_9ASTE</name>
<keyword evidence="3" id="KW-1185">Reference proteome</keyword>
<dbReference type="Proteomes" id="UP001152523">
    <property type="component" value="Unassembled WGS sequence"/>
</dbReference>
<dbReference type="AlphaFoldDB" id="A0AAV0C2E9"/>
<evidence type="ECO:0000256" key="1">
    <source>
        <dbReference type="SAM" id="Phobius"/>
    </source>
</evidence>
<proteinExistence type="predicted"/>
<reference evidence="2" key="1">
    <citation type="submission" date="2022-07" db="EMBL/GenBank/DDBJ databases">
        <authorList>
            <person name="Macas J."/>
            <person name="Novak P."/>
            <person name="Neumann P."/>
        </authorList>
    </citation>
    <scope>NUCLEOTIDE SEQUENCE</scope>
</reference>
<keyword evidence="1" id="KW-0812">Transmembrane</keyword>
<dbReference type="EMBL" id="CAMAPF010000011">
    <property type="protein sequence ID" value="CAH9064222.1"/>
    <property type="molecule type" value="Genomic_DNA"/>
</dbReference>
<protein>
    <submittedName>
        <fullName evidence="2">Uncharacterized protein</fullName>
    </submittedName>
</protein>
<keyword evidence="1" id="KW-0472">Membrane</keyword>
<accession>A0AAV0C2E9</accession>
<keyword evidence="1" id="KW-1133">Transmembrane helix</keyword>